<keyword evidence="4" id="KW-0238">DNA-binding</keyword>
<feature type="domain" description="Resolvase/invertase-type recombinase catalytic" evidence="6">
    <location>
        <begin position="23"/>
        <end position="163"/>
    </location>
</feature>
<sequence>MTLCRLIDGQCRSVTQTDVYVTTQLGYARVSKADGSQVHDLQHDALVAAGVDPEHIYEDAASGRLDKRPGLDACLKALRRDDTLVIWKLDRLGRDLRHLVNTVGDLTKRGIGLKVLAGEGASIDTTTANGRLIFAIFAGLAEFERELIVERTRAGLESARARGRHGGRPFKMTPAKLRLAQAAMGKPETKVAELCAELGITRQTLYRHVTPNGEIRTDGQKLLARKARPSIKA</sequence>
<proteinExistence type="inferred from homology"/>
<keyword evidence="3" id="KW-0230">DNA invertase</keyword>
<dbReference type="GO" id="GO:0015074">
    <property type="term" value="P:DNA integration"/>
    <property type="evidence" value="ECO:0007669"/>
    <property type="project" value="UniProtKB-KW"/>
</dbReference>
<dbReference type="GO" id="GO:0000150">
    <property type="term" value="F:DNA strand exchange activity"/>
    <property type="evidence" value="ECO:0007669"/>
    <property type="project" value="UniProtKB-KW"/>
</dbReference>
<dbReference type="InterPro" id="IPR036162">
    <property type="entry name" value="Resolvase-like_N_sf"/>
</dbReference>
<evidence type="ECO:0000256" key="5">
    <source>
        <dbReference type="ARBA" id="ARBA00023172"/>
    </source>
</evidence>
<dbReference type="SMART" id="SM00857">
    <property type="entry name" value="Resolvase"/>
    <property type="match status" value="1"/>
</dbReference>
<evidence type="ECO:0000313" key="8">
    <source>
        <dbReference type="Proteomes" id="UP000190044"/>
    </source>
</evidence>
<dbReference type="CDD" id="cd00569">
    <property type="entry name" value="HTH_Hin_like"/>
    <property type="match status" value="1"/>
</dbReference>
<organism evidence="7 8">
    <name type="scientific">Sphingopyxis flava</name>
    <dbReference type="NCBI Taxonomy" id="1507287"/>
    <lineage>
        <taxon>Bacteria</taxon>
        <taxon>Pseudomonadati</taxon>
        <taxon>Pseudomonadota</taxon>
        <taxon>Alphaproteobacteria</taxon>
        <taxon>Sphingomonadales</taxon>
        <taxon>Sphingomonadaceae</taxon>
        <taxon>Sphingopyxis</taxon>
    </lineage>
</organism>
<accession>A0A1T5G6P8</accession>
<dbReference type="SUPFAM" id="SSF53041">
    <property type="entry name" value="Resolvase-like"/>
    <property type="match status" value="1"/>
</dbReference>
<dbReference type="InterPro" id="IPR050639">
    <property type="entry name" value="SSR_resolvase"/>
</dbReference>
<evidence type="ECO:0000256" key="4">
    <source>
        <dbReference type="ARBA" id="ARBA00023125"/>
    </source>
</evidence>
<dbReference type="GO" id="GO:0003677">
    <property type="term" value="F:DNA binding"/>
    <property type="evidence" value="ECO:0007669"/>
    <property type="project" value="UniProtKB-KW"/>
</dbReference>
<dbReference type="InterPro" id="IPR006119">
    <property type="entry name" value="Resolv_N"/>
</dbReference>
<keyword evidence="2" id="KW-0229">DNA integration</keyword>
<evidence type="ECO:0000259" key="6">
    <source>
        <dbReference type="PROSITE" id="PS51736"/>
    </source>
</evidence>
<dbReference type="AlphaFoldDB" id="A0A1T5G6P8"/>
<evidence type="ECO:0000313" key="7">
    <source>
        <dbReference type="EMBL" id="SKC04004.1"/>
    </source>
</evidence>
<evidence type="ECO:0000256" key="3">
    <source>
        <dbReference type="ARBA" id="ARBA00023100"/>
    </source>
</evidence>
<dbReference type="EMBL" id="FUYP01000060">
    <property type="protein sequence ID" value="SKC04004.1"/>
    <property type="molecule type" value="Genomic_DNA"/>
</dbReference>
<reference evidence="8" key="1">
    <citation type="submission" date="2017-02" db="EMBL/GenBank/DDBJ databases">
        <authorList>
            <person name="Varghese N."/>
            <person name="Submissions S."/>
        </authorList>
    </citation>
    <scope>NUCLEOTIDE SEQUENCE [LARGE SCALE GENOMIC DNA]</scope>
    <source>
        <strain evidence="8">R11H</strain>
    </source>
</reference>
<dbReference type="PANTHER" id="PTHR30461">
    <property type="entry name" value="DNA-INVERTASE FROM LAMBDOID PROPHAGE"/>
    <property type="match status" value="1"/>
</dbReference>
<dbReference type="PANTHER" id="PTHR30461:SF2">
    <property type="entry name" value="SERINE RECOMBINASE PINE-RELATED"/>
    <property type="match status" value="1"/>
</dbReference>
<gene>
    <name evidence="7" type="ORF">SAMN06295937_10603</name>
</gene>
<dbReference type="PROSITE" id="PS51736">
    <property type="entry name" value="RECOMBINASES_3"/>
    <property type="match status" value="1"/>
</dbReference>
<keyword evidence="8" id="KW-1185">Reference proteome</keyword>
<protein>
    <submittedName>
        <fullName evidence="7">Site-specific DNA recombinase</fullName>
    </submittedName>
</protein>
<evidence type="ECO:0000256" key="2">
    <source>
        <dbReference type="ARBA" id="ARBA00022908"/>
    </source>
</evidence>
<keyword evidence="5" id="KW-0233">DNA recombination</keyword>
<comment type="similarity">
    <text evidence="1">Belongs to the site-specific recombinase resolvase family.</text>
</comment>
<dbReference type="Pfam" id="PF00239">
    <property type="entry name" value="Resolvase"/>
    <property type="match status" value="1"/>
</dbReference>
<dbReference type="CDD" id="cd03768">
    <property type="entry name" value="SR_ResInv"/>
    <property type="match status" value="1"/>
</dbReference>
<evidence type="ECO:0000256" key="1">
    <source>
        <dbReference type="ARBA" id="ARBA00009913"/>
    </source>
</evidence>
<dbReference type="Gene3D" id="3.40.50.1390">
    <property type="entry name" value="Resolvase, N-terminal catalytic domain"/>
    <property type="match status" value="1"/>
</dbReference>
<name>A0A1T5G6P8_9SPHN</name>
<dbReference type="Proteomes" id="UP000190044">
    <property type="component" value="Unassembled WGS sequence"/>
</dbReference>
<dbReference type="FunFam" id="3.40.50.1390:FF:000001">
    <property type="entry name" value="DNA recombinase"/>
    <property type="match status" value="1"/>
</dbReference>